<keyword evidence="9 10" id="KW-0472">Membrane</keyword>
<evidence type="ECO:0000256" key="5">
    <source>
        <dbReference type="ARBA" id="ARBA00022500"/>
    </source>
</evidence>
<keyword evidence="12" id="KW-1185">Reference proteome</keyword>
<keyword evidence="10" id="KW-0997">Cell inner membrane</keyword>
<keyword evidence="11" id="KW-0969">Cilium</keyword>
<comment type="subcellular location">
    <subcellularLocation>
        <location evidence="10">Cell inner membrane</location>
    </subcellularLocation>
    <subcellularLocation>
        <location evidence="2">Cell membrane</location>
        <topology evidence="2">Single-pass membrane protein</topology>
    </subcellularLocation>
</comment>
<dbReference type="RefSeq" id="WP_208005006.1">
    <property type="nucleotide sequence ID" value="NZ_JAGDFX010000005.1"/>
</dbReference>
<keyword evidence="7 10" id="KW-0283">Flagellar rotation</keyword>
<evidence type="ECO:0000256" key="3">
    <source>
        <dbReference type="ARBA" id="ARBA00008281"/>
    </source>
</evidence>
<sequence length="157" mass="17530">MADDLIMPKVAWYKRKIILILIAVLLLGIGGAGVWFLKPSGNTTEEQPVVDNKALYIGLNQPFIFPVVAGRRERLVQVEVQLMVRGDKNQAEARRHLPLLESTLLEVFSRQSADNYITADGKQTVRNEAVNELNAVLTEELGTSLIEKVLFTSIVMQ</sequence>
<feature type="transmembrane region" description="Helical" evidence="10">
    <location>
        <begin position="17"/>
        <end position="37"/>
    </location>
</feature>
<keyword evidence="4" id="KW-1003">Cell membrane</keyword>
<dbReference type="PANTHER" id="PTHR35091">
    <property type="entry name" value="FLAGELLAR PROTEIN FLIL"/>
    <property type="match status" value="1"/>
</dbReference>
<dbReference type="Pfam" id="PF03748">
    <property type="entry name" value="FliL"/>
    <property type="match status" value="1"/>
</dbReference>
<dbReference type="EMBL" id="JAGDFX010000005">
    <property type="protein sequence ID" value="MBO1519184.1"/>
    <property type="molecule type" value="Genomic_DNA"/>
</dbReference>
<evidence type="ECO:0000256" key="1">
    <source>
        <dbReference type="ARBA" id="ARBA00002254"/>
    </source>
</evidence>
<evidence type="ECO:0000256" key="9">
    <source>
        <dbReference type="ARBA" id="ARBA00023136"/>
    </source>
</evidence>
<evidence type="ECO:0000256" key="2">
    <source>
        <dbReference type="ARBA" id="ARBA00004162"/>
    </source>
</evidence>
<keyword evidence="8 10" id="KW-1133">Transmembrane helix</keyword>
<comment type="function">
    <text evidence="1 10">Controls the rotational direction of flagella during chemotaxis.</text>
</comment>
<keyword evidence="11" id="KW-0282">Flagellum</keyword>
<evidence type="ECO:0000256" key="4">
    <source>
        <dbReference type="ARBA" id="ARBA00022475"/>
    </source>
</evidence>
<reference evidence="11 12" key="1">
    <citation type="submission" date="2021-03" db="EMBL/GenBank/DDBJ databases">
        <title>Oceanisphaera sp. nov., isolated from the intestine.</title>
        <authorList>
            <person name="Zhao L.-H."/>
            <person name="Shi L.-F."/>
        </authorList>
    </citation>
    <scope>NUCLEOTIDE SEQUENCE [LARGE SCALE GENOMIC DNA]</scope>
    <source>
        <strain evidence="11 12">DM8</strain>
    </source>
</reference>
<evidence type="ECO:0000313" key="11">
    <source>
        <dbReference type="EMBL" id="MBO1519184.1"/>
    </source>
</evidence>
<evidence type="ECO:0000313" key="12">
    <source>
        <dbReference type="Proteomes" id="UP000664882"/>
    </source>
</evidence>
<dbReference type="InterPro" id="IPR005503">
    <property type="entry name" value="FliL"/>
</dbReference>
<protein>
    <recommendedName>
        <fullName evidence="10">Flagellar protein FliL</fullName>
    </recommendedName>
</protein>
<comment type="similarity">
    <text evidence="3 10">Belongs to the FliL family.</text>
</comment>
<evidence type="ECO:0000256" key="6">
    <source>
        <dbReference type="ARBA" id="ARBA00022692"/>
    </source>
</evidence>
<accession>A0ABS3NF40</accession>
<keyword evidence="5 10" id="KW-0145">Chemotaxis</keyword>
<comment type="caution">
    <text evidence="11">The sequence shown here is derived from an EMBL/GenBank/DDBJ whole genome shotgun (WGS) entry which is preliminary data.</text>
</comment>
<evidence type="ECO:0000256" key="8">
    <source>
        <dbReference type="ARBA" id="ARBA00022989"/>
    </source>
</evidence>
<dbReference type="PANTHER" id="PTHR35091:SF2">
    <property type="entry name" value="FLAGELLAR PROTEIN FLIL"/>
    <property type="match status" value="1"/>
</dbReference>
<evidence type="ECO:0000256" key="10">
    <source>
        <dbReference type="RuleBase" id="RU364125"/>
    </source>
</evidence>
<keyword evidence="6 10" id="KW-0812">Transmembrane</keyword>
<dbReference type="Proteomes" id="UP000664882">
    <property type="component" value="Unassembled WGS sequence"/>
</dbReference>
<organism evidence="11 12">
    <name type="scientific">Oceanisphaera pacifica</name>
    <dbReference type="NCBI Taxonomy" id="2818389"/>
    <lineage>
        <taxon>Bacteria</taxon>
        <taxon>Pseudomonadati</taxon>
        <taxon>Pseudomonadota</taxon>
        <taxon>Gammaproteobacteria</taxon>
        <taxon>Aeromonadales</taxon>
        <taxon>Aeromonadaceae</taxon>
        <taxon>Oceanisphaera</taxon>
    </lineage>
</organism>
<proteinExistence type="inferred from homology"/>
<evidence type="ECO:0000256" key="7">
    <source>
        <dbReference type="ARBA" id="ARBA00022779"/>
    </source>
</evidence>
<name>A0ABS3NF40_9GAMM</name>
<keyword evidence="11" id="KW-0966">Cell projection</keyword>
<gene>
    <name evidence="11" type="ORF">J3U76_05985</name>
</gene>